<accession>A0A2D4NXF2</accession>
<keyword evidence="1" id="KW-0472">Membrane</keyword>
<dbReference type="AlphaFoldDB" id="A0A2D4NXF2"/>
<proteinExistence type="predicted"/>
<evidence type="ECO:0000256" key="1">
    <source>
        <dbReference type="SAM" id="Phobius"/>
    </source>
</evidence>
<reference evidence="2" key="2">
    <citation type="submission" date="2017-11" db="EMBL/GenBank/DDBJ databases">
        <title>Coralsnake Venomics: Analyses of Venom Gland Transcriptomes and Proteomes of Six Brazilian Taxa.</title>
        <authorList>
            <person name="Aird S.D."/>
            <person name="Jorge da Silva N."/>
            <person name="Qiu L."/>
            <person name="Villar-Briones A."/>
            <person name="Aparecida-Saddi V."/>
            <person name="Campos-Telles M.P."/>
            <person name="Grau M."/>
            <person name="Mikheyev A.S."/>
        </authorList>
    </citation>
    <scope>NUCLEOTIDE SEQUENCE</scope>
    <source>
        <tissue evidence="2">Venom_gland</tissue>
    </source>
</reference>
<dbReference type="EMBL" id="IACN01031219">
    <property type="protein sequence ID" value="LAB50397.1"/>
    <property type="molecule type" value="Transcribed_RNA"/>
</dbReference>
<organism evidence="2">
    <name type="scientific">Micrurus surinamensis</name>
    <name type="common">Surinam coral snake</name>
    <dbReference type="NCBI Taxonomy" id="129470"/>
    <lineage>
        <taxon>Eukaryota</taxon>
        <taxon>Metazoa</taxon>
        <taxon>Chordata</taxon>
        <taxon>Craniata</taxon>
        <taxon>Vertebrata</taxon>
        <taxon>Euteleostomi</taxon>
        <taxon>Lepidosauria</taxon>
        <taxon>Squamata</taxon>
        <taxon>Bifurcata</taxon>
        <taxon>Unidentata</taxon>
        <taxon>Episquamata</taxon>
        <taxon>Toxicofera</taxon>
        <taxon>Serpentes</taxon>
        <taxon>Colubroidea</taxon>
        <taxon>Elapidae</taxon>
        <taxon>Elapinae</taxon>
        <taxon>Micrurus</taxon>
    </lineage>
</organism>
<sequence length="132" mass="15706">MKFKMLECKRVREEKGPEHTTEQTNIITLHYCIQYGSKKTKKPQKNFDMYNHQRCSFSATFKQVFVPLPQNSHYMASYLYNVTLSLSLFFETYKYFALYYPAKLKNIYCGSLLVFLFVCVFPLLKKVTDTLF</sequence>
<name>A0A2D4NXF2_MICSU</name>
<reference evidence="2" key="1">
    <citation type="submission" date="2017-07" db="EMBL/GenBank/DDBJ databases">
        <authorList>
            <person name="Mikheyev A."/>
            <person name="Grau M."/>
        </authorList>
    </citation>
    <scope>NUCLEOTIDE SEQUENCE</scope>
    <source>
        <tissue evidence="2">Venom_gland</tissue>
    </source>
</reference>
<feature type="transmembrane region" description="Helical" evidence="1">
    <location>
        <begin position="105"/>
        <end position="124"/>
    </location>
</feature>
<evidence type="ECO:0000313" key="2">
    <source>
        <dbReference type="EMBL" id="LAB50397.1"/>
    </source>
</evidence>
<keyword evidence="1" id="KW-0812">Transmembrane</keyword>
<protein>
    <submittedName>
        <fullName evidence="2">Uncharacterized protein</fullName>
    </submittedName>
</protein>
<keyword evidence="1" id="KW-1133">Transmembrane helix</keyword>